<comment type="caution">
    <text evidence="1">The sequence shown here is derived from an EMBL/GenBank/DDBJ whole genome shotgun (WGS) entry which is preliminary data.</text>
</comment>
<name>A0ABU5IA81_9BURK</name>
<evidence type="ECO:0000313" key="1">
    <source>
        <dbReference type="EMBL" id="MDZ5455827.1"/>
    </source>
</evidence>
<dbReference type="Proteomes" id="UP001293718">
    <property type="component" value="Unassembled WGS sequence"/>
</dbReference>
<organism evidence="1 2">
    <name type="scientific">Azohydromonas lata</name>
    <dbReference type="NCBI Taxonomy" id="45677"/>
    <lineage>
        <taxon>Bacteria</taxon>
        <taxon>Pseudomonadati</taxon>
        <taxon>Pseudomonadota</taxon>
        <taxon>Betaproteobacteria</taxon>
        <taxon>Burkholderiales</taxon>
        <taxon>Sphaerotilaceae</taxon>
        <taxon>Azohydromonas</taxon>
    </lineage>
</organism>
<keyword evidence="2" id="KW-1185">Reference proteome</keyword>
<reference evidence="1 2" key="1">
    <citation type="submission" date="2023-11" db="EMBL/GenBank/DDBJ databases">
        <title>Draft genome of Azohydromonas lata strain H1 (DSM1123), a polyhydroxyalkanoate producer.</title>
        <authorList>
            <person name="Traversa D."/>
            <person name="D'Addabbo P."/>
            <person name="Pazzani C."/>
            <person name="Manzari C."/>
            <person name="Chiara M."/>
            <person name="Scrascia M."/>
        </authorList>
    </citation>
    <scope>NUCLEOTIDE SEQUENCE [LARGE SCALE GENOMIC DNA]</scope>
    <source>
        <strain evidence="1 2">H1</strain>
    </source>
</reference>
<dbReference type="PANTHER" id="PTHR35894:SF1">
    <property type="entry name" value="PHOSPHORIBULOKINASE _ URIDINE KINASE FAMILY"/>
    <property type="match status" value="1"/>
</dbReference>
<dbReference type="Gene3D" id="3.40.50.300">
    <property type="entry name" value="P-loop containing nucleotide triphosphate hydrolases"/>
    <property type="match status" value="1"/>
</dbReference>
<dbReference type="RefSeq" id="WP_322464516.1">
    <property type="nucleotide sequence ID" value="NZ_JAXOJX010000004.1"/>
</dbReference>
<dbReference type="EMBL" id="JAXOJX010000004">
    <property type="protein sequence ID" value="MDZ5455827.1"/>
    <property type="molecule type" value="Genomic_DNA"/>
</dbReference>
<dbReference type="SUPFAM" id="SSF52540">
    <property type="entry name" value="P-loop containing nucleoside triphosphate hydrolases"/>
    <property type="match status" value="1"/>
</dbReference>
<dbReference type="PANTHER" id="PTHR35894">
    <property type="entry name" value="GENERAL SECRETION PATHWAY PROTEIN A-RELATED"/>
    <property type="match status" value="1"/>
</dbReference>
<sequence length="287" mass="32510">MAEDSLTHLQGSARAGALLDDQTRIRALQFDRWIDHPRATQALQQLERLLAMPERQRMPCMVLHGDSNIGKTLIVTKFLRSHPAAFDERRGVEQRQIVAMQMPPTPDQHRFYTALLFELGAPHSATATLSVLERLARDLLRRIAPRMLIVDEVHHLLAGGYREQRAALNLLKYLANDLKLSIVVVGTADAPLALEPDAQMRSRFTPFEIPRWRETEEFRRLLVAFERVLPLRKPSDLSQRSLVQFLLAASAGLTGEVSRLLNEAAELAIQDRSERITLSHLEQVARG</sequence>
<evidence type="ECO:0000313" key="2">
    <source>
        <dbReference type="Proteomes" id="UP001293718"/>
    </source>
</evidence>
<dbReference type="InterPro" id="IPR027417">
    <property type="entry name" value="P-loop_NTPase"/>
</dbReference>
<protein>
    <submittedName>
        <fullName evidence="1">TniB family NTP-binding protein</fullName>
    </submittedName>
</protein>
<gene>
    <name evidence="1" type="ORF">SM757_04515</name>
</gene>
<dbReference type="InterPro" id="IPR052026">
    <property type="entry name" value="ExeA_AAA_ATPase_DNA-bind"/>
</dbReference>
<proteinExistence type="predicted"/>
<accession>A0ABU5IA81</accession>
<dbReference type="InterPro" id="IPR008868">
    <property type="entry name" value="TniB"/>
</dbReference>
<dbReference type="Pfam" id="PF05621">
    <property type="entry name" value="TniB"/>
    <property type="match status" value="1"/>
</dbReference>